<dbReference type="SUPFAM" id="SSF51905">
    <property type="entry name" value="FAD/NAD(P)-binding domain"/>
    <property type="match status" value="1"/>
</dbReference>
<evidence type="ECO:0000313" key="6">
    <source>
        <dbReference type="EMBL" id="MFD2420060.1"/>
    </source>
</evidence>
<dbReference type="Pfam" id="PF01266">
    <property type="entry name" value="DAO"/>
    <property type="match status" value="1"/>
</dbReference>
<organism evidence="6 7">
    <name type="scientific">Amycolatopsis pigmentata</name>
    <dbReference type="NCBI Taxonomy" id="450801"/>
    <lineage>
        <taxon>Bacteria</taxon>
        <taxon>Bacillati</taxon>
        <taxon>Actinomycetota</taxon>
        <taxon>Actinomycetes</taxon>
        <taxon>Pseudonocardiales</taxon>
        <taxon>Pseudonocardiaceae</taxon>
        <taxon>Amycolatopsis</taxon>
    </lineage>
</organism>
<accession>A0ABW5FYB6</accession>
<dbReference type="EC" id="1.5.3.2" evidence="6"/>
<evidence type="ECO:0000256" key="1">
    <source>
        <dbReference type="ARBA" id="ARBA00001974"/>
    </source>
</evidence>
<dbReference type="NCBIfam" id="NF008425">
    <property type="entry name" value="PRK11259.1"/>
    <property type="match status" value="1"/>
</dbReference>
<dbReference type="InterPro" id="IPR045170">
    <property type="entry name" value="MTOX"/>
</dbReference>
<dbReference type="InterPro" id="IPR006076">
    <property type="entry name" value="FAD-dep_OxRdtase"/>
</dbReference>
<reference evidence="7" key="1">
    <citation type="journal article" date="2019" name="Int. J. Syst. Evol. Microbiol.">
        <title>The Global Catalogue of Microorganisms (GCM) 10K type strain sequencing project: providing services to taxonomists for standard genome sequencing and annotation.</title>
        <authorList>
            <consortium name="The Broad Institute Genomics Platform"/>
            <consortium name="The Broad Institute Genome Sequencing Center for Infectious Disease"/>
            <person name="Wu L."/>
            <person name="Ma J."/>
        </authorList>
    </citation>
    <scope>NUCLEOTIDE SEQUENCE [LARGE SCALE GENOMIC DNA]</scope>
    <source>
        <strain evidence="7">CGMCC 4.7645</strain>
    </source>
</reference>
<dbReference type="PANTHER" id="PTHR10961">
    <property type="entry name" value="PEROXISOMAL SARCOSINE OXIDASE"/>
    <property type="match status" value="1"/>
</dbReference>
<dbReference type="InterPro" id="IPR036188">
    <property type="entry name" value="FAD/NAD-bd_sf"/>
</dbReference>
<keyword evidence="7" id="KW-1185">Reference proteome</keyword>
<keyword evidence="3" id="KW-0274">FAD</keyword>
<proteinExistence type="predicted"/>
<dbReference type="RefSeq" id="WP_378268092.1">
    <property type="nucleotide sequence ID" value="NZ_JBHUKR010000016.1"/>
</dbReference>
<evidence type="ECO:0000259" key="5">
    <source>
        <dbReference type="Pfam" id="PF01266"/>
    </source>
</evidence>
<dbReference type="GO" id="GO:0050131">
    <property type="term" value="F:N-methyl-L-amino-acid oxidase activity"/>
    <property type="evidence" value="ECO:0007669"/>
    <property type="project" value="UniProtKB-EC"/>
</dbReference>
<keyword evidence="4 6" id="KW-0560">Oxidoreductase</keyword>
<keyword evidence="2" id="KW-0285">Flavoprotein</keyword>
<comment type="cofactor">
    <cofactor evidence="1">
        <name>FAD</name>
        <dbReference type="ChEBI" id="CHEBI:57692"/>
    </cofactor>
</comment>
<gene>
    <name evidence="6" type="primary">solA</name>
    <name evidence="6" type="ORF">ACFSXZ_27395</name>
</gene>
<evidence type="ECO:0000256" key="3">
    <source>
        <dbReference type="ARBA" id="ARBA00022827"/>
    </source>
</evidence>
<comment type="caution">
    <text evidence="6">The sequence shown here is derived from an EMBL/GenBank/DDBJ whole genome shotgun (WGS) entry which is preliminary data.</text>
</comment>
<dbReference type="Gene3D" id="3.30.9.10">
    <property type="entry name" value="D-Amino Acid Oxidase, subunit A, domain 2"/>
    <property type="match status" value="1"/>
</dbReference>
<feature type="domain" description="FAD dependent oxidoreductase" evidence="5">
    <location>
        <begin position="31"/>
        <end position="381"/>
    </location>
</feature>
<sequence length="412" mass="44473">MDTPHRQCNDCIQFIEDLSSDRGKMQVRETDVVIIGAGSVGSMAAWQLASRGVGVVALDRFSIPGPLSAYAGESRLFRKVYKEGGHYTPLLQRSQELWRELEAEGGAELLAMTGGVTIAGEDHPDLEALVDASESYDLKHDILDGDAARTRFPGHNILDTDTVFFDPEAGYLRSERAVVTALKLAAAKGATFLGNRKALAVEPQRDRWIVRTDREAVVAQKVIVSAGTGASAVTRALGTHLALRPQILTWFPMARQNAYSAPDSPIFIRRSKDAEFYGFPSADGWTVKVAASVYLDEVESMERPPSWDPAHLETIRRWVGTYLPDLIPDPVRTQLCADGYMVDSTGLLGEIPGMPGTVAAVGFSGHGFKMASAFGAVAADLAISGATSTDVAFMSPARFLDESQTLNTLPLA</sequence>
<dbReference type="Proteomes" id="UP001597417">
    <property type="component" value="Unassembled WGS sequence"/>
</dbReference>
<dbReference type="Gene3D" id="3.50.50.60">
    <property type="entry name" value="FAD/NAD(P)-binding domain"/>
    <property type="match status" value="1"/>
</dbReference>
<evidence type="ECO:0000256" key="2">
    <source>
        <dbReference type="ARBA" id="ARBA00022630"/>
    </source>
</evidence>
<protein>
    <submittedName>
        <fullName evidence="6">N-methyl-L-tryptophan oxidase</fullName>
        <ecNumber evidence="6">1.5.3.2</ecNumber>
    </submittedName>
</protein>
<dbReference type="PANTHER" id="PTHR10961:SF7">
    <property type="entry name" value="FAD DEPENDENT OXIDOREDUCTASE DOMAIN-CONTAINING PROTEIN"/>
    <property type="match status" value="1"/>
</dbReference>
<evidence type="ECO:0000256" key="4">
    <source>
        <dbReference type="ARBA" id="ARBA00023002"/>
    </source>
</evidence>
<dbReference type="EMBL" id="JBHUKR010000016">
    <property type="protein sequence ID" value="MFD2420060.1"/>
    <property type="molecule type" value="Genomic_DNA"/>
</dbReference>
<evidence type="ECO:0000313" key="7">
    <source>
        <dbReference type="Proteomes" id="UP001597417"/>
    </source>
</evidence>
<dbReference type="SUPFAM" id="SSF54373">
    <property type="entry name" value="FAD-linked reductases, C-terminal domain"/>
    <property type="match status" value="1"/>
</dbReference>
<name>A0ABW5FYB6_9PSEU</name>